<dbReference type="AlphaFoldDB" id="A0A068V8D8"/>
<organism evidence="17 18">
    <name type="scientific">Coffea canephora</name>
    <name type="common">Robusta coffee</name>
    <dbReference type="NCBI Taxonomy" id="49390"/>
    <lineage>
        <taxon>Eukaryota</taxon>
        <taxon>Viridiplantae</taxon>
        <taxon>Streptophyta</taxon>
        <taxon>Embryophyta</taxon>
        <taxon>Tracheophyta</taxon>
        <taxon>Spermatophyta</taxon>
        <taxon>Magnoliopsida</taxon>
        <taxon>eudicotyledons</taxon>
        <taxon>Gunneridae</taxon>
        <taxon>Pentapetalae</taxon>
        <taxon>asterids</taxon>
        <taxon>lamiids</taxon>
        <taxon>Gentianales</taxon>
        <taxon>Rubiaceae</taxon>
        <taxon>Ixoroideae</taxon>
        <taxon>Gardenieae complex</taxon>
        <taxon>Bertiereae - Coffeeae clade</taxon>
        <taxon>Coffeeae</taxon>
        <taxon>Coffea</taxon>
    </lineage>
</organism>
<keyword evidence="3 7" id="KW-0732">Signal</keyword>
<dbReference type="InterPro" id="IPR013784">
    <property type="entry name" value="Carb-bd-like_fold"/>
</dbReference>
<dbReference type="Gene3D" id="2.60.40.1120">
    <property type="entry name" value="Carboxypeptidase-like, regulatory domain"/>
    <property type="match status" value="3"/>
</dbReference>
<evidence type="ECO:0000259" key="13">
    <source>
        <dbReference type="Pfam" id="PF23194"/>
    </source>
</evidence>
<evidence type="ECO:0000256" key="6">
    <source>
        <dbReference type="ARBA" id="ARBA00023136"/>
    </source>
</evidence>
<dbReference type="GO" id="GO:0005789">
    <property type="term" value="C:endoplasmic reticulum membrane"/>
    <property type="evidence" value="ECO:0007669"/>
    <property type="project" value="UniProtKB-SubCell"/>
</dbReference>
<gene>
    <name evidence="17" type="ORF">GSCOC_T00004964001</name>
</gene>
<feature type="signal peptide" evidence="7">
    <location>
        <begin position="1"/>
        <end position="29"/>
    </location>
</feature>
<dbReference type="SUPFAM" id="SSF49478">
    <property type="entry name" value="Cna protein B-type domain"/>
    <property type="match status" value="1"/>
</dbReference>
<proteinExistence type="predicted"/>
<evidence type="ECO:0000259" key="8">
    <source>
        <dbReference type="Pfam" id="PF22898"/>
    </source>
</evidence>
<evidence type="ECO:0000256" key="5">
    <source>
        <dbReference type="ARBA" id="ARBA00022989"/>
    </source>
</evidence>
<dbReference type="STRING" id="49390.A0A068V8D8"/>
<dbReference type="InParanoid" id="A0A068V8D8"/>
<feature type="domain" description="NOMO-like N-terminal beta-sandwich" evidence="8">
    <location>
        <begin position="55"/>
        <end position="131"/>
    </location>
</feature>
<feature type="domain" description="NOMO sixth transthyretin-like" evidence="14">
    <location>
        <begin position="504"/>
        <end position="580"/>
    </location>
</feature>
<dbReference type="OrthoDB" id="10263633at2759"/>
<evidence type="ECO:0000313" key="18">
    <source>
        <dbReference type="Proteomes" id="UP000295252"/>
    </source>
</evidence>
<dbReference type="InterPro" id="IPR008969">
    <property type="entry name" value="CarboxyPept-like_regulatory"/>
</dbReference>
<dbReference type="Pfam" id="PF23194">
    <property type="entry name" value="NOMO_5th"/>
    <property type="match status" value="1"/>
</dbReference>
<reference evidence="18" key="1">
    <citation type="journal article" date="2014" name="Science">
        <title>The coffee genome provides insight into the convergent evolution of caffeine biosynthesis.</title>
        <authorList>
            <person name="Denoeud F."/>
            <person name="Carretero-Paulet L."/>
            <person name="Dereeper A."/>
            <person name="Droc G."/>
            <person name="Guyot R."/>
            <person name="Pietrella M."/>
            <person name="Zheng C."/>
            <person name="Alberti A."/>
            <person name="Anthony F."/>
            <person name="Aprea G."/>
            <person name="Aury J.M."/>
            <person name="Bento P."/>
            <person name="Bernard M."/>
            <person name="Bocs S."/>
            <person name="Campa C."/>
            <person name="Cenci A."/>
            <person name="Combes M.C."/>
            <person name="Crouzillat D."/>
            <person name="Da Silva C."/>
            <person name="Daddiego L."/>
            <person name="De Bellis F."/>
            <person name="Dussert S."/>
            <person name="Garsmeur O."/>
            <person name="Gayraud T."/>
            <person name="Guignon V."/>
            <person name="Jahn K."/>
            <person name="Jamilloux V."/>
            <person name="Joet T."/>
            <person name="Labadie K."/>
            <person name="Lan T."/>
            <person name="Leclercq J."/>
            <person name="Lepelley M."/>
            <person name="Leroy T."/>
            <person name="Li L.T."/>
            <person name="Librado P."/>
            <person name="Lopez L."/>
            <person name="Munoz A."/>
            <person name="Noel B."/>
            <person name="Pallavicini A."/>
            <person name="Perrotta G."/>
            <person name="Poncet V."/>
            <person name="Pot D."/>
            <person name="Priyono X."/>
            <person name="Rigoreau M."/>
            <person name="Rouard M."/>
            <person name="Rozas J."/>
            <person name="Tranchant-Dubreuil C."/>
            <person name="VanBuren R."/>
            <person name="Zhang Q."/>
            <person name="Andrade A.C."/>
            <person name="Argout X."/>
            <person name="Bertrand B."/>
            <person name="de Kochko A."/>
            <person name="Graziosi G."/>
            <person name="Henry R.J."/>
            <person name="Jayarama X."/>
            <person name="Ming R."/>
            <person name="Nagai C."/>
            <person name="Rounsley S."/>
            <person name="Sankoff D."/>
            <person name="Giuliano G."/>
            <person name="Albert V.A."/>
            <person name="Wincker P."/>
            <person name="Lashermes P."/>
        </authorList>
    </citation>
    <scope>NUCLEOTIDE SEQUENCE [LARGE SCALE GENOMIC DNA]</scope>
    <source>
        <strain evidence="18">cv. DH200-94</strain>
    </source>
</reference>
<dbReference type="Pfam" id="PF22898">
    <property type="entry name" value="NOMO1-like_1st"/>
    <property type="match status" value="1"/>
</dbReference>
<dbReference type="InterPro" id="IPR055576">
    <property type="entry name" value="DUF7152"/>
</dbReference>
<evidence type="ECO:0000259" key="9">
    <source>
        <dbReference type="Pfam" id="PF22902"/>
    </source>
</evidence>
<evidence type="ECO:0000256" key="4">
    <source>
        <dbReference type="ARBA" id="ARBA00022824"/>
    </source>
</evidence>
<evidence type="ECO:0000313" key="17">
    <source>
        <dbReference type="EMBL" id="CDP17055.1"/>
    </source>
</evidence>
<dbReference type="Pfam" id="PF23141">
    <property type="entry name" value="Ig_NOMO"/>
    <property type="match status" value="1"/>
</dbReference>
<feature type="domain" description="DUF7152" evidence="16">
    <location>
        <begin position="1049"/>
        <end position="1148"/>
    </location>
</feature>
<dbReference type="InterPro" id="IPR056187">
    <property type="entry name" value="NOMO_8th"/>
</dbReference>
<dbReference type="Gramene" id="CDP17055">
    <property type="protein sequence ID" value="CDP17055"/>
    <property type="gene ID" value="GSCOC_T00004964001"/>
</dbReference>
<dbReference type="InterPro" id="IPR056188">
    <property type="entry name" value="NOMO_6th"/>
</dbReference>
<dbReference type="Pfam" id="PF13620">
    <property type="entry name" value="CarboxypepD_reg"/>
    <property type="match status" value="1"/>
</dbReference>
<dbReference type="Proteomes" id="UP000295252">
    <property type="component" value="Chromosome I"/>
</dbReference>
<evidence type="ECO:0000256" key="7">
    <source>
        <dbReference type="SAM" id="SignalP"/>
    </source>
</evidence>
<name>A0A068V8D8_COFCA</name>
<feature type="domain" description="NOMO-like ninth beta-sandwich" evidence="9">
    <location>
        <begin position="784"/>
        <end position="858"/>
    </location>
</feature>
<evidence type="ECO:0000259" key="12">
    <source>
        <dbReference type="Pfam" id="PF23193"/>
    </source>
</evidence>
<dbReference type="InterPro" id="IPR055075">
    <property type="entry name" value="NOMO-like_N"/>
</dbReference>
<evidence type="ECO:0000256" key="1">
    <source>
        <dbReference type="ARBA" id="ARBA00004115"/>
    </source>
</evidence>
<keyword evidence="18" id="KW-1185">Reference proteome</keyword>
<dbReference type="InterPro" id="IPR055073">
    <property type="entry name" value="NOMO1-like_9th"/>
</dbReference>
<dbReference type="GO" id="GO:0003729">
    <property type="term" value="F:mRNA binding"/>
    <property type="evidence" value="ECO:0007669"/>
    <property type="project" value="EnsemblPlants"/>
</dbReference>
<feature type="domain" description="NOMO fifth transthyretin-like" evidence="13">
    <location>
        <begin position="417"/>
        <end position="498"/>
    </location>
</feature>
<keyword evidence="2" id="KW-0812">Transmembrane</keyword>
<keyword evidence="5" id="KW-1133">Transmembrane helix</keyword>
<dbReference type="Pfam" id="PF23193">
    <property type="entry name" value="NOMO_3rd"/>
    <property type="match status" value="1"/>
</dbReference>
<evidence type="ECO:0000259" key="11">
    <source>
        <dbReference type="Pfam" id="PF23141"/>
    </source>
</evidence>
<dbReference type="InterPro" id="IPR056319">
    <property type="entry name" value="NOMO_7th"/>
</dbReference>
<dbReference type="GO" id="GO:0030246">
    <property type="term" value="F:carbohydrate binding"/>
    <property type="evidence" value="ECO:0007669"/>
    <property type="project" value="InterPro"/>
</dbReference>
<keyword evidence="6" id="KW-0472">Membrane</keyword>
<dbReference type="InterPro" id="IPR055074">
    <property type="entry name" value="NOMO1-3_2nd"/>
</dbReference>
<feature type="domain" description="NOMO eighth prealbumin-like" evidence="15">
    <location>
        <begin position="675"/>
        <end position="782"/>
    </location>
</feature>
<evidence type="ECO:0000259" key="16">
    <source>
        <dbReference type="Pfam" id="PF23662"/>
    </source>
</evidence>
<evidence type="ECO:0000256" key="2">
    <source>
        <dbReference type="ARBA" id="ARBA00022692"/>
    </source>
</evidence>
<dbReference type="PhylomeDB" id="A0A068V8D8"/>
<dbReference type="SUPFAM" id="SSF49452">
    <property type="entry name" value="Starch-binding domain-like"/>
    <property type="match status" value="2"/>
</dbReference>
<dbReference type="InterPro" id="IPR051417">
    <property type="entry name" value="SDr/BOS_complex"/>
</dbReference>
<comment type="subcellular location">
    <subcellularLocation>
        <location evidence="1">Endoplasmic reticulum membrane</location>
        <topology evidence="1">Single-pass type I membrane protein</topology>
    </subcellularLocation>
</comment>
<evidence type="ECO:0008006" key="19">
    <source>
        <dbReference type="Google" id="ProtNLM"/>
    </source>
</evidence>
<sequence length="1209" mass="131876">MISGLCFHALSSCMVLILLAAAVAPQVSANLADSIQGCGGFVEANAALIKLRKPTDPKLDYSHITVELRTLDGLVKDRTQCAPNGYYFIPVYDKGSFLIKVKGPEGWSWDPEQVPVVVDNTGCNANEDINFHFTGFTISGRVVGAVGGESCSIKNGGPADVNIQLVSPTGDILSSVSTTSAGTYTFMNVIPGKYRLLASRDDLDIEVRGSPEVELGFGNSLVDDIFFISGYDIRGYVVAQGNPILGVHVFLYSDDVSEVDCPHGSGNAPGQEKALCHAISDAAGIFKFKSIPCGVYKLVPFYKGENTVFDVSPPSVLVTVGHEHTKVIQKFQVTGFSVGGRVVDGIGNGVDGVKIMVDGEERSNTDKEGYYKLDQVTSKRYTIEARKEHYNFEKLKDFLVLPNMASLADIKAVSYDVCGLVQTIGTDYKSKVALTHGPEYVKPQVKQTDVSGSFCFEVRPGEYRLSALSAASENAPELLFSPSYVDINVSSPILNVKFYQAQVNLHGSVVCKGSCGSSISVTLVKLDGKGKEERKTSSLTGQSDEFKFLNILPGKYRVEVKNSSPEAMSGGDNWCWEQSFINVVVASEDVKGIVFVQKGFWVNVISSHDVDAYLTQADGSRMSIKIKKGTQNICVESPGIHELHFVNSCIFFGGSSVKVDTSYSSPLYLKGEKYLLKGRIHVDTSSSGLLKLPENLVIDVLNNEGAFIDSTTARFVPDQDDQSINAVYEYMIWANPGEKLTFVPKDSRKHAGEKKVLFYPTQHQVSVTQEGCQPEIPLFSGRLGMYIEGSVTPPLSDVHIRVIAGGDSLNAALKQGDLALETSTGADGLFVAGPLYDDITYTVEASKPGYHVKPVGHHSFSCQKLGQISVRLYSNNDDKEPFPSALLSLSGDDGYRNNSVTGLGGIFLFGNLFPGSFYLRPLLKEYAFSPAAQAIELGSGESREVVFHATRVGYSAMGVVTLLSGQPKEGISIEARAESRGFYEEAVTDSSGSYRLRGLLPETTYTIRVAKKGKFASGRIERASPEELSIKVEYEDIKQLDFVVFEHPEMTILSGHVEGKRIKELHSHLRVEIMSATDPLRTEAVFPLPLSNFFQVKDLPRGRHLVQLQCVLPSTTHRLRSEVIEVDLERQSNIHVGPIKFEVEEDHQKQELTAAPVYPLIAGISVIALFISIPRIRDLHQAIAGLQLSGSTGTVKKDAKRLIPRKKTW</sequence>
<dbReference type="Pfam" id="PF23660">
    <property type="entry name" value="NOMO_8th"/>
    <property type="match status" value="1"/>
</dbReference>
<protein>
    <recommendedName>
        <fullName evidence="19">Carbohydrate-binding-like fold protein</fullName>
    </recommendedName>
</protein>
<accession>A0A068V8D8</accession>
<dbReference type="OMA" id="FVFKGFG"/>
<evidence type="ECO:0000259" key="14">
    <source>
        <dbReference type="Pfam" id="PF23196"/>
    </source>
</evidence>
<dbReference type="SUPFAM" id="SSF49464">
    <property type="entry name" value="Carboxypeptidase regulatory domain-like"/>
    <property type="match status" value="1"/>
</dbReference>
<dbReference type="Pfam" id="PF22904">
    <property type="entry name" value="NOMO1-like_2nd"/>
    <property type="match status" value="1"/>
</dbReference>
<dbReference type="Pfam" id="PF23196">
    <property type="entry name" value="NOMO_6th"/>
    <property type="match status" value="1"/>
</dbReference>
<dbReference type="FunCoup" id="A0A068V8D8">
    <property type="interactions" value="2919"/>
</dbReference>
<dbReference type="EMBL" id="HG739228">
    <property type="protein sequence ID" value="CDP17055.1"/>
    <property type="molecule type" value="Genomic_DNA"/>
</dbReference>
<dbReference type="InterPro" id="IPR056190">
    <property type="entry name" value="NOMO_5th"/>
</dbReference>
<feature type="chain" id="PRO_5001658340" description="Carbohydrate-binding-like fold protein" evidence="7">
    <location>
        <begin position="30"/>
        <end position="1209"/>
    </location>
</feature>
<dbReference type="Pfam" id="PF22902">
    <property type="entry name" value="NOMO1-like_9th"/>
    <property type="match status" value="1"/>
</dbReference>
<evidence type="ECO:0000259" key="10">
    <source>
        <dbReference type="Pfam" id="PF22904"/>
    </source>
</evidence>
<dbReference type="PANTHER" id="PTHR23303">
    <property type="entry name" value="CARBOXYPEPTIDASE REGULATORY REGION-CONTAINING"/>
    <property type="match status" value="1"/>
</dbReference>
<feature type="domain" description="NOMO second beta-sandwich" evidence="10">
    <location>
        <begin position="133"/>
        <end position="224"/>
    </location>
</feature>
<dbReference type="InterPro" id="IPR056189">
    <property type="entry name" value="NOMO_3rd"/>
</dbReference>
<dbReference type="PANTHER" id="PTHR23303:SF14">
    <property type="entry name" value="BOS COMPLEX SUBUNIT NOMO1-RELATED"/>
    <property type="match status" value="1"/>
</dbReference>
<keyword evidence="4" id="KW-0256">Endoplasmic reticulum</keyword>
<evidence type="ECO:0000259" key="15">
    <source>
        <dbReference type="Pfam" id="PF23660"/>
    </source>
</evidence>
<evidence type="ECO:0000256" key="3">
    <source>
        <dbReference type="ARBA" id="ARBA00022729"/>
    </source>
</evidence>
<feature type="domain" description="NOMO third transthyretin-like" evidence="12">
    <location>
        <begin position="234"/>
        <end position="334"/>
    </location>
</feature>
<feature type="domain" description="NOMO seventh transthyretin-like" evidence="11">
    <location>
        <begin position="601"/>
        <end position="673"/>
    </location>
</feature>
<dbReference type="Pfam" id="PF23662">
    <property type="entry name" value="DUF7152"/>
    <property type="match status" value="1"/>
</dbReference>